<dbReference type="InterPro" id="IPR014813">
    <property type="entry name" value="Gnl3_N_dom"/>
</dbReference>
<proteinExistence type="predicted"/>
<reference evidence="7 8" key="1">
    <citation type="submission" date="2024-11" db="EMBL/GenBank/DDBJ databases">
        <title>Chromosome-level genome assembly of the freshwater bivalve Anodonta woodiana.</title>
        <authorList>
            <person name="Chen X."/>
        </authorList>
    </citation>
    <scope>NUCLEOTIDE SEQUENCE [LARGE SCALE GENOMIC DNA]</scope>
    <source>
        <strain evidence="7">MN2024</strain>
        <tissue evidence="7">Gills</tissue>
    </source>
</reference>
<organism evidence="7 8">
    <name type="scientific">Sinanodonta woodiana</name>
    <name type="common">Chinese pond mussel</name>
    <name type="synonym">Anodonta woodiana</name>
    <dbReference type="NCBI Taxonomy" id="1069815"/>
    <lineage>
        <taxon>Eukaryota</taxon>
        <taxon>Metazoa</taxon>
        <taxon>Spiralia</taxon>
        <taxon>Lophotrochozoa</taxon>
        <taxon>Mollusca</taxon>
        <taxon>Bivalvia</taxon>
        <taxon>Autobranchia</taxon>
        <taxon>Heteroconchia</taxon>
        <taxon>Palaeoheterodonta</taxon>
        <taxon>Unionida</taxon>
        <taxon>Unionoidea</taxon>
        <taxon>Unionidae</taxon>
        <taxon>Unioninae</taxon>
        <taxon>Sinanodonta</taxon>
    </lineage>
</organism>
<feature type="compositionally biased region" description="Basic residues" evidence="5">
    <location>
        <begin position="452"/>
        <end position="469"/>
    </location>
</feature>
<dbReference type="AlphaFoldDB" id="A0ABD3UWN8"/>
<feature type="compositionally biased region" description="Basic residues" evidence="5">
    <location>
        <begin position="1"/>
        <end position="45"/>
    </location>
</feature>
<evidence type="ECO:0000313" key="7">
    <source>
        <dbReference type="EMBL" id="KAL3853421.1"/>
    </source>
</evidence>
<dbReference type="GO" id="GO:0005634">
    <property type="term" value="C:nucleus"/>
    <property type="evidence" value="ECO:0007669"/>
    <property type="project" value="UniProtKB-SubCell"/>
</dbReference>
<evidence type="ECO:0000259" key="6">
    <source>
        <dbReference type="Pfam" id="PF08701"/>
    </source>
</evidence>
<sequence>MVAQFHRKKSKRQTTKRRAKIEKKVRDHKKKQKKEARKHPNKIKRKDPGIPNSLPFKEAILKEAEDRKRRIEEEREKQKEKRKKDREKLLNKKRNLDNLVKDALKKTAEYEKKKGAQKKTENFTAGKNVESSLKAYYKEFRKVVDASDVILEVLDARDPLGSRCLEMEQAILSASTNKRLVLILNKIDLVPRENVEAWLKHLKNEFPTLAFKASTQTQSDHLLETLDDPVTPVEAILKRCSKQQMILHYGIPQYKDVNEFLALLAIRFGRLKKGGVPDVNRAAKAVLQDWNGGKITYFTHPPEQTSLPTHISAELVTQMGKEFEIDDIQKDQEKILESLKPMSSRHMLVESTGQTSVVMEESDIPVEMQNEVKGEEEVDEEMSEEDKSGDEGNGVEKMEEEGIKELANVTVSVPASGNRSRTTSENKSSSRVNSKKVVDPAALEGGLPQLNKAKKKDFKKMKKERRRRDKVAGDLSDALTQAFGSGGIDGQDGEDYNFAEHF</sequence>
<name>A0ABD3UWN8_SINWO</name>
<feature type="compositionally biased region" description="Polar residues" evidence="5">
    <location>
        <begin position="409"/>
        <end position="423"/>
    </location>
</feature>
<dbReference type="InterPro" id="IPR027417">
    <property type="entry name" value="P-loop_NTPase"/>
</dbReference>
<feature type="compositionally biased region" description="Acidic residues" evidence="5">
    <location>
        <begin position="491"/>
        <end position="502"/>
    </location>
</feature>
<dbReference type="SUPFAM" id="SSF52540">
    <property type="entry name" value="P-loop containing nucleoside triphosphate hydrolases"/>
    <property type="match status" value="1"/>
</dbReference>
<keyword evidence="8" id="KW-1185">Reference proteome</keyword>
<feature type="compositionally biased region" description="Basic and acidic residues" evidence="5">
    <location>
        <begin position="385"/>
        <end position="404"/>
    </location>
</feature>
<feature type="domain" description="Guanine nucleotide-binding protein-like 3 N-terminal" evidence="6">
    <location>
        <begin position="15"/>
        <end position="88"/>
    </location>
</feature>
<keyword evidence="2" id="KW-0547">Nucleotide-binding</keyword>
<evidence type="ECO:0000256" key="5">
    <source>
        <dbReference type="SAM" id="MobiDB-lite"/>
    </source>
</evidence>
<evidence type="ECO:0000313" key="8">
    <source>
        <dbReference type="Proteomes" id="UP001634394"/>
    </source>
</evidence>
<dbReference type="GO" id="GO:0005525">
    <property type="term" value="F:GTP binding"/>
    <property type="evidence" value="ECO:0007669"/>
    <property type="project" value="UniProtKB-KW"/>
</dbReference>
<accession>A0ABD3UWN8</accession>
<dbReference type="Gene3D" id="3.40.50.300">
    <property type="entry name" value="P-loop containing nucleotide triphosphate hydrolases"/>
    <property type="match status" value="1"/>
</dbReference>
<keyword evidence="3" id="KW-0342">GTP-binding</keyword>
<feature type="compositionally biased region" description="Basic and acidic residues" evidence="5">
    <location>
        <begin position="59"/>
        <end position="79"/>
    </location>
</feature>
<evidence type="ECO:0000256" key="4">
    <source>
        <dbReference type="ARBA" id="ARBA00023242"/>
    </source>
</evidence>
<feature type="region of interest" description="Disordered" evidence="5">
    <location>
        <begin position="370"/>
        <end position="502"/>
    </location>
</feature>
<dbReference type="Proteomes" id="UP001634394">
    <property type="component" value="Unassembled WGS sequence"/>
</dbReference>
<dbReference type="PANTHER" id="PTHR11089">
    <property type="entry name" value="GTP-BINDING PROTEIN-RELATED"/>
    <property type="match status" value="1"/>
</dbReference>
<feature type="region of interest" description="Disordered" evidence="5">
    <location>
        <begin position="1"/>
        <end position="94"/>
    </location>
</feature>
<dbReference type="PANTHER" id="PTHR11089:SF30">
    <property type="entry name" value="GUANINE NUCLEOTIDE-BINDING PROTEIN-LIKE 3 HOMOLOG"/>
    <property type="match status" value="1"/>
</dbReference>
<dbReference type="Pfam" id="PF08701">
    <property type="entry name" value="GN3L_Grn1"/>
    <property type="match status" value="1"/>
</dbReference>
<evidence type="ECO:0000256" key="1">
    <source>
        <dbReference type="ARBA" id="ARBA00004123"/>
    </source>
</evidence>
<gene>
    <name evidence="7" type="ORF">ACJMK2_016960</name>
</gene>
<comment type="caution">
    <text evidence="7">The sequence shown here is derived from an EMBL/GenBank/DDBJ whole genome shotgun (WGS) entry which is preliminary data.</text>
</comment>
<evidence type="ECO:0000256" key="3">
    <source>
        <dbReference type="ARBA" id="ARBA00023134"/>
    </source>
</evidence>
<protein>
    <recommendedName>
        <fullName evidence="6">Guanine nucleotide-binding protein-like 3 N-terminal domain-containing protein</fullName>
    </recommendedName>
</protein>
<evidence type="ECO:0000256" key="2">
    <source>
        <dbReference type="ARBA" id="ARBA00022741"/>
    </source>
</evidence>
<keyword evidence="4" id="KW-0539">Nucleus</keyword>
<dbReference type="EMBL" id="JBJQND010000015">
    <property type="protein sequence ID" value="KAL3853421.1"/>
    <property type="molecule type" value="Genomic_DNA"/>
</dbReference>
<dbReference type="InterPro" id="IPR050755">
    <property type="entry name" value="TRAFAC_YlqF/YawG_RiboMat"/>
</dbReference>
<comment type="subcellular location">
    <subcellularLocation>
        <location evidence="1">Nucleus</location>
    </subcellularLocation>
</comment>